<keyword evidence="2" id="KW-1185">Reference proteome</keyword>
<comment type="caution">
    <text evidence="1">The sequence shown here is derived from an EMBL/GenBank/DDBJ whole genome shotgun (WGS) entry which is preliminary data.</text>
</comment>
<proteinExistence type="predicted"/>
<dbReference type="AlphaFoldDB" id="A0AAD1U1W5"/>
<accession>A0AAD1U1W5</accession>
<reference evidence="1" key="1">
    <citation type="submission" date="2023-07" db="EMBL/GenBank/DDBJ databases">
        <authorList>
            <consortium name="AG Swart"/>
            <person name="Singh M."/>
            <person name="Singh A."/>
            <person name="Seah K."/>
            <person name="Emmerich C."/>
        </authorList>
    </citation>
    <scope>NUCLEOTIDE SEQUENCE</scope>
    <source>
        <strain evidence="1">DP1</strain>
    </source>
</reference>
<protein>
    <submittedName>
        <fullName evidence="1">Uncharacterized protein</fullName>
    </submittedName>
</protein>
<gene>
    <name evidence="1" type="ORF">ECRASSUSDP1_LOCUS1779</name>
</gene>
<evidence type="ECO:0000313" key="1">
    <source>
        <dbReference type="EMBL" id="CAI2360475.1"/>
    </source>
</evidence>
<dbReference type="EMBL" id="CAMPGE010001673">
    <property type="protein sequence ID" value="CAI2360475.1"/>
    <property type="molecule type" value="Genomic_DNA"/>
</dbReference>
<dbReference type="Proteomes" id="UP001295684">
    <property type="component" value="Unassembled WGS sequence"/>
</dbReference>
<sequence length="92" mass="9829">MISSSPPQISNLILDDSVTNIELHTPYTPCVIRSSVLFLLQACSAGIKNSRIFSSSSFVMVSCDGRGTISSLISSSLESMSIRQTLVRVGSC</sequence>
<organism evidence="1 2">
    <name type="scientific">Euplotes crassus</name>
    <dbReference type="NCBI Taxonomy" id="5936"/>
    <lineage>
        <taxon>Eukaryota</taxon>
        <taxon>Sar</taxon>
        <taxon>Alveolata</taxon>
        <taxon>Ciliophora</taxon>
        <taxon>Intramacronucleata</taxon>
        <taxon>Spirotrichea</taxon>
        <taxon>Hypotrichia</taxon>
        <taxon>Euplotida</taxon>
        <taxon>Euplotidae</taxon>
        <taxon>Moneuplotes</taxon>
    </lineage>
</organism>
<name>A0AAD1U1W5_EUPCR</name>
<evidence type="ECO:0000313" key="2">
    <source>
        <dbReference type="Proteomes" id="UP001295684"/>
    </source>
</evidence>